<gene>
    <name evidence="1" type="ORF">KL86DES1_21785</name>
</gene>
<protein>
    <submittedName>
        <fullName evidence="1">Uncharacterized protein</fullName>
    </submittedName>
</protein>
<organism evidence="1">
    <name type="scientific">uncultured Desulfovibrio sp</name>
    <dbReference type="NCBI Taxonomy" id="167968"/>
    <lineage>
        <taxon>Bacteria</taxon>
        <taxon>Pseudomonadati</taxon>
        <taxon>Thermodesulfobacteriota</taxon>
        <taxon>Desulfovibrionia</taxon>
        <taxon>Desulfovibrionales</taxon>
        <taxon>Desulfovibrionaceae</taxon>
        <taxon>Desulfovibrio</taxon>
        <taxon>environmental samples</taxon>
    </lineage>
</organism>
<sequence>MLSKVSCINIHFAIPYCRKTLSRPRGQCMSIKYSIYILEIKYTQCIFYIILYTKLQTKI</sequence>
<reference evidence="1" key="1">
    <citation type="submission" date="2016-08" db="EMBL/GenBank/DDBJ databases">
        <authorList>
            <person name="Seilhamer J.J."/>
        </authorList>
    </citation>
    <scope>NUCLEOTIDE SEQUENCE</scope>
    <source>
        <strain evidence="1">86-1</strain>
    </source>
</reference>
<dbReference type="EMBL" id="FMJC01000002">
    <property type="protein sequence ID" value="SCM74188.1"/>
    <property type="molecule type" value="Genomic_DNA"/>
</dbReference>
<accession>A0A212L9K1</accession>
<evidence type="ECO:0000313" key="1">
    <source>
        <dbReference type="EMBL" id="SCM74188.1"/>
    </source>
</evidence>
<proteinExistence type="predicted"/>
<dbReference type="AlphaFoldDB" id="A0A212L9K1"/>
<name>A0A212L9K1_9BACT</name>